<dbReference type="EMBL" id="VTPC01090711">
    <property type="protein sequence ID" value="KAF2881647.1"/>
    <property type="molecule type" value="Genomic_DNA"/>
</dbReference>
<accession>A0A8K0CCD5</accession>
<feature type="coiled-coil region" evidence="1">
    <location>
        <begin position="59"/>
        <end position="97"/>
    </location>
</feature>
<protein>
    <submittedName>
        <fullName evidence="2">Uncharacterized protein</fullName>
    </submittedName>
</protein>
<dbReference type="Proteomes" id="UP000801492">
    <property type="component" value="Unassembled WGS sequence"/>
</dbReference>
<evidence type="ECO:0000313" key="2">
    <source>
        <dbReference type="EMBL" id="KAF2881647.1"/>
    </source>
</evidence>
<comment type="caution">
    <text evidence="2">The sequence shown here is derived from an EMBL/GenBank/DDBJ whole genome shotgun (WGS) entry which is preliminary data.</text>
</comment>
<name>A0A8K0CCD5_IGNLU</name>
<sequence length="180" mass="21538">MVSRASRPPVSQNRERLKETIEQNLRKINSQEEDEDIDLVNAKIINTIKKAEKKCSTKQSKYKNKLSEKTKELMKERRNMKEKYDTNQTQLQNINKEISKTIRTDVKKYNTKEMKRVIEENKGMKVLRKTMSEGQKNINRLTKRNCQLTTERQRYSTLSKNFMLNFTLRRQIMTVLTFLK</sequence>
<reference evidence="2" key="1">
    <citation type="submission" date="2019-08" db="EMBL/GenBank/DDBJ databases">
        <title>The genome of the North American firefly Photinus pyralis.</title>
        <authorList>
            <consortium name="Photinus pyralis genome working group"/>
            <person name="Fallon T.R."/>
            <person name="Sander Lower S.E."/>
            <person name="Weng J.-K."/>
        </authorList>
    </citation>
    <scope>NUCLEOTIDE SEQUENCE</scope>
    <source>
        <strain evidence="2">TRF0915ILg1</strain>
        <tissue evidence="2">Whole body</tissue>
    </source>
</reference>
<gene>
    <name evidence="2" type="ORF">ILUMI_24504</name>
</gene>
<evidence type="ECO:0000313" key="3">
    <source>
        <dbReference type="Proteomes" id="UP000801492"/>
    </source>
</evidence>
<proteinExistence type="predicted"/>
<keyword evidence="1" id="KW-0175">Coiled coil</keyword>
<evidence type="ECO:0000256" key="1">
    <source>
        <dbReference type="SAM" id="Coils"/>
    </source>
</evidence>
<organism evidence="2 3">
    <name type="scientific">Ignelater luminosus</name>
    <name type="common">Cucubano</name>
    <name type="synonym">Pyrophorus luminosus</name>
    <dbReference type="NCBI Taxonomy" id="2038154"/>
    <lineage>
        <taxon>Eukaryota</taxon>
        <taxon>Metazoa</taxon>
        <taxon>Ecdysozoa</taxon>
        <taxon>Arthropoda</taxon>
        <taxon>Hexapoda</taxon>
        <taxon>Insecta</taxon>
        <taxon>Pterygota</taxon>
        <taxon>Neoptera</taxon>
        <taxon>Endopterygota</taxon>
        <taxon>Coleoptera</taxon>
        <taxon>Polyphaga</taxon>
        <taxon>Elateriformia</taxon>
        <taxon>Elateroidea</taxon>
        <taxon>Elateridae</taxon>
        <taxon>Agrypninae</taxon>
        <taxon>Pyrophorini</taxon>
        <taxon>Ignelater</taxon>
    </lineage>
</organism>
<keyword evidence="3" id="KW-1185">Reference proteome</keyword>
<dbReference type="AlphaFoldDB" id="A0A8K0CCD5"/>
<dbReference type="OrthoDB" id="6777086at2759"/>